<proteinExistence type="predicted"/>
<organism evidence="1 2">
    <name type="scientific">Nostoc flagelliforme FACHB-838</name>
    <dbReference type="NCBI Taxonomy" id="2692904"/>
    <lineage>
        <taxon>Bacteria</taxon>
        <taxon>Bacillati</taxon>
        <taxon>Cyanobacteriota</taxon>
        <taxon>Cyanophyceae</taxon>
        <taxon>Nostocales</taxon>
        <taxon>Nostocaceae</taxon>
        <taxon>Nostoc</taxon>
    </lineage>
</organism>
<name>A0ABR8DNX5_9NOSO</name>
<comment type="caution">
    <text evidence="1">The sequence shown here is derived from an EMBL/GenBank/DDBJ whole genome shotgun (WGS) entry which is preliminary data.</text>
</comment>
<sequence length="48" mass="5241">MVSSVGSAGISKLWVTCTRDIFDSSNFDFYIGLLKEQGDLELITGLNV</sequence>
<evidence type="ECO:0000313" key="2">
    <source>
        <dbReference type="Proteomes" id="UP000623440"/>
    </source>
</evidence>
<evidence type="ECO:0000313" key="1">
    <source>
        <dbReference type="EMBL" id="MBD2530472.1"/>
    </source>
</evidence>
<dbReference type="Proteomes" id="UP000623440">
    <property type="component" value="Unassembled WGS sequence"/>
</dbReference>
<dbReference type="EMBL" id="JACJSI010000021">
    <property type="protein sequence ID" value="MBD2530472.1"/>
    <property type="molecule type" value="Genomic_DNA"/>
</dbReference>
<accession>A0ABR8DNX5</accession>
<evidence type="ECO:0008006" key="3">
    <source>
        <dbReference type="Google" id="ProtNLM"/>
    </source>
</evidence>
<gene>
    <name evidence="1" type="ORF">H6G97_13180</name>
</gene>
<keyword evidence="2" id="KW-1185">Reference proteome</keyword>
<reference evidence="1 2" key="1">
    <citation type="journal article" date="2020" name="ISME J.">
        <title>Comparative genomics reveals insights into cyanobacterial evolution and habitat adaptation.</title>
        <authorList>
            <person name="Chen M.Y."/>
            <person name="Teng W.K."/>
            <person name="Zhao L."/>
            <person name="Hu C.X."/>
            <person name="Zhou Y.K."/>
            <person name="Han B.P."/>
            <person name="Song L.R."/>
            <person name="Shu W.S."/>
        </authorList>
    </citation>
    <scope>NUCLEOTIDE SEQUENCE [LARGE SCALE GENOMIC DNA]</scope>
    <source>
        <strain evidence="1 2">FACHB-838</strain>
    </source>
</reference>
<protein>
    <recommendedName>
        <fullName evidence="3">Transposase</fullName>
    </recommendedName>
</protein>